<reference evidence="2 3" key="1">
    <citation type="submission" date="2019-06" db="EMBL/GenBank/DDBJ databases">
        <title>Pac Bio to generate improved reference genome sequences for organisms with transposon mutant libraries (support for FEBA project).</title>
        <authorList>
            <person name="Blow M."/>
        </authorList>
    </citation>
    <scope>NUCLEOTIDE SEQUENCE [LARGE SCALE GENOMIC DNA]</scope>
    <source>
        <strain evidence="2 3">USDA 1844</strain>
    </source>
</reference>
<evidence type="ECO:0000313" key="3">
    <source>
        <dbReference type="Proteomes" id="UP000319824"/>
    </source>
</evidence>
<accession>A0A559TJG6</accession>
<evidence type="ECO:0000256" key="1">
    <source>
        <dbReference type="SAM" id="MobiDB-lite"/>
    </source>
</evidence>
<organism evidence="2 3">
    <name type="scientific">Rhizobium mongolense USDA 1844</name>
    <dbReference type="NCBI Taxonomy" id="1079460"/>
    <lineage>
        <taxon>Bacteria</taxon>
        <taxon>Pseudomonadati</taxon>
        <taxon>Pseudomonadota</taxon>
        <taxon>Alphaproteobacteria</taxon>
        <taxon>Hyphomicrobiales</taxon>
        <taxon>Rhizobiaceae</taxon>
        <taxon>Rhizobium/Agrobacterium group</taxon>
        <taxon>Rhizobium</taxon>
    </lineage>
</organism>
<evidence type="ECO:0000313" key="2">
    <source>
        <dbReference type="EMBL" id="TVZ74758.1"/>
    </source>
</evidence>
<comment type="caution">
    <text evidence="2">The sequence shown here is derived from an EMBL/GenBank/DDBJ whole genome shotgun (WGS) entry which is preliminary data.</text>
</comment>
<proteinExistence type="predicted"/>
<dbReference type="AlphaFoldDB" id="A0A559TJG6"/>
<sequence>MRVTATNTVMRARAIAGTYVVTLAWDFQPGQDGKREGLMGFAVERTELKGGQIVERYWMRSIKRFRDKDRGLLPGTPVSTADHPIQSFQWADYTTQANCHYRYRIVPVYGLVKTSPLTRIRRSSWRLPPKSSSFSSRMPPTMRRATMSTSIAASSGRRLLHGALRTPIRRTRAQNRKRWCGYREGCMKRCRPSSALPRMNASRCAQHYMSFTINRSRTPSRRVDHDRKQERSQLASEPRRAFRSSSIQRGVVLC</sequence>
<protein>
    <submittedName>
        <fullName evidence="2">Uncharacterized protein</fullName>
    </submittedName>
</protein>
<feature type="region of interest" description="Disordered" evidence="1">
    <location>
        <begin position="217"/>
        <end position="242"/>
    </location>
</feature>
<gene>
    <name evidence="2" type="ORF">BCL32_0064</name>
</gene>
<name>A0A559TJG6_9HYPH</name>
<feature type="compositionally biased region" description="Basic and acidic residues" evidence="1">
    <location>
        <begin position="221"/>
        <end position="231"/>
    </location>
</feature>
<dbReference type="Proteomes" id="UP000319824">
    <property type="component" value="Unassembled WGS sequence"/>
</dbReference>
<dbReference type="EMBL" id="VISO01000001">
    <property type="protein sequence ID" value="TVZ74758.1"/>
    <property type="molecule type" value="Genomic_DNA"/>
</dbReference>